<keyword evidence="7" id="KW-0808">Transferase</keyword>
<organism evidence="7 8">
    <name type="scientific">Agaribacillus aureus</name>
    <dbReference type="NCBI Taxonomy" id="3051825"/>
    <lineage>
        <taxon>Bacteria</taxon>
        <taxon>Pseudomonadati</taxon>
        <taxon>Bacteroidota</taxon>
        <taxon>Cytophagia</taxon>
        <taxon>Cytophagales</taxon>
        <taxon>Splendidivirgaceae</taxon>
        <taxon>Agaribacillus</taxon>
    </lineage>
</organism>
<keyword evidence="4" id="KW-0238">DNA-binding</keyword>
<name>A0ABT8LIA9_9BACT</name>
<dbReference type="SUPFAM" id="SSF46785">
    <property type="entry name" value="Winged helix' DNA-binding domain"/>
    <property type="match status" value="1"/>
</dbReference>
<keyword evidence="3" id="KW-0805">Transcription regulation</keyword>
<evidence type="ECO:0000256" key="5">
    <source>
        <dbReference type="ARBA" id="ARBA00023163"/>
    </source>
</evidence>
<dbReference type="Proteomes" id="UP001172083">
    <property type="component" value="Unassembled WGS sequence"/>
</dbReference>
<dbReference type="Gene3D" id="1.10.10.10">
    <property type="entry name" value="Winged helix-like DNA-binding domain superfamily/Winged helix DNA-binding domain"/>
    <property type="match status" value="1"/>
</dbReference>
<dbReference type="InterPro" id="IPR036388">
    <property type="entry name" value="WH-like_DNA-bd_sf"/>
</dbReference>
<reference evidence="7" key="1">
    <citation type="submission" date="2023-06" db="EMBL/GenBank/DDBJ databases">
        <title>Genomic of Agaribacillus aureum.</title>
        <authorList>
            <person name="Wang G."/>
        </authorList>
    </citation>
    <scope>NUCLEOTIDE SEQUENCE</scope>
    <source>
        <strain evidence="7">BMA12</strain>
    </source>
</reference>
<keyword evidence="7" id="KW-0032">Aminotransferase</keyword>
<dbReference type="InterPro" id="IPR004839">
    <property type="entry name" value="Aminotransferase_I/II_large"/>
</dbReference>
<evidence type="ECO:0000256" key="2">
    <source>
        <dbReference type="ARBA" id="ARBA00022898"/>
    </source>
</evidence>
<keyword evidence="5" id="KW-0804">Transcription</keyword>
<proteinExistence type="inferred from homology"/>
<keyword evidence="2" id="KW-0663">Pyridoxal phosphate</keyword>
<dbReference type="Gene3D" id="3.40.640.10">
    <property type="entry name" value="Type I PLP-dependent aspartate aminotransferase-like (Major domain)"/>
    <property type="match status" value="1"/>
</dbReference>
<comment type="similarity">
    <text evidence="1">In the C-terminal section; belongs to the class-I pyridoxal-phosphate-dependent aminotransferase family.</text>
</comment>
<dbReference type="InterPro" id="IPR015424">
    <property type="entry name" value="PyrdxlP-dep_Trfase"/>
</dbReference>
<dbReference type="InterPro" id="IPR000524">
    <property type="entry name" value="Tscrpt_reg_HTH_GntR"/>
</dbReference>
<dbReference type="EMBL" id="JAUJEB010000015">
    <property type="protein sequence ID" value="MDN5217268.1"/>
    <property type="molecule type" value="Genomic_DNA"/>
</dbReference>
<evidence type="ECO:0000259" key="6">
    <source>
        <dbReference type="PROSITE" id="PS50949"/>
    </source>
</evidence>
<evidence type="ECO:0000256" key="1">
    <source>
        <dbReference type="ARBA" id="ARBA00005384"/>
    </source>
</evidence>
<dbReference type="InterPro" id="IPR015421">
    <property type="entry name" value="PyrdxlP-dep_Trfase_major"/>
</dbReference>
<sequence length="491" mass="55970">MLPFKSIIEIDKHQKSPVYLQIVNSIIREINSGRIATGQKLPGSREMAGLLNLNRKTVIMAYDELMAQGWVETHPSRGSFISTELPKVNYQKIQPETRQKGQPALEKCGFPIVSNRYLEAPVYAEHSMLEIDEGSPDERLAPIEDLYRYCKAIARSKAGRKLLKYHDVQGEISFRKSLSKYLSETRGLHYPDENIFITRGSQMAIYLIFNTLVKKHDNVIVGASNYGAANAVIKNLEANLLKVPVDDNGIVVSAIEEACQRTNVRAVYITPHHHFPTTVTLSAQRRIELLKLAEKYRFVILEDDYDYDYHYSSSPILPLASLDHQGLVIYVGAFSKLLAPSIRIGYLAAPMPLIRELRKLRKIIDRQGDPIMEKALGEMIREGELQRHLKKSVRIYKERRDLFCRLLQENLGDHVDFKVPAGGMVVWTRFGKHIDLAELAQALKRKKIFIGIQKDFVLEHNAIRFGFASLNEREIYQSIASLKETLEELVG</sequence>
<gene>
    <name evidence="7" type="ORF">QQ020_34665</name>
</gene>
<dbReference type="InterPro" id="IPR036390">
    <property type="entry name" value="WH_DNA-bd_sf"/>
</dbReference>
<dbReference type="Pfam" id="PF00392">
    <property type="entry name" value="GntR"/>
    <property type="match status" value="1"/>
</dbReference>
<dbReference type="PROSITE" id="PS50949">
    <property type="entry name" value="HTH_GNTR"/>
    <property type="match status" value="1"/>
</dbReference>
<comment type="caution">
    <text evidence="7">The sequence shown here is derived from an EMBL/GenBank/DDBJ whole genome shotgun (WGS) entry which is preliminary data.</text>
</comment>
<protein>
    <submittedName>
        <fullName evidence="7">PLP-dependent aminotransferase family protein</fullName>
    </submittedName>
</protein>
<evidence type="ECO:0000256" key="3">
    <source>
        <dbReference type="ARBA" id="ARBA00023015"/>
    </source>
</evidence>
<accession>A0ABT8LIA9</accession>
<feature type="domain" description="HTH gntR-type" evidence="6">
    <location>
        <begin position="16"/>
        <end position="84"/>
    </location>
</feature>
<evidence type="ECO:0000313" key="7">
    <source>
        <dbReference type="EMBL" id="MDN5217268.1"/>
    </source>
</evidence>
<dbReference type="SMART" id="SM00345">
    <property type="entry name" value="HTH_GNTR"/>
    <property type="match status" value="1"/>
</dbReference>
<keyword evidence="8" id="KW-1185">Reference proteome</keyword>
<evidence type="ECO:0000313" key="8">
    <source>
        <dbReference type="Proteomes" id="UP001172083"/>
    </source>
</evidence>
<dbReference type="CDD" id="cd07377">
    <property type="entry name" value="WHTH_GntR"/>
    <property type="match status" value="1"/>
</dbReference>
<evidence type="ECO:0000256" key="4">
    <source>
        <dbReference type="ARBA" id="ARBA00023125"/>
    </source>
</evidence>
<dbReference type="RefSeq" id="WP_346762605.1">
    <property type="nucleotide sequence ID" value="NZ_JAUJEB010000015.1"/>
</dbReference>
<dbReference type="InterPro" id="IPR051446">
    <property type="entry name" value="HTH_trans_reg/aminotransferase"/>
</dbReference>
<dbReference type="CDD" id="cd00609">
    <property type="entry name" value="AAT_like"/>
    <property type="match status" value="1"/>
</dbReference>
<dbReference type="PANTHER" id="PTHR46577">
    <property type="entry name" value="HTH-TYPE TRANSCRIPTIONAL REGULATORY PROTEIN GABR"/>
    <property type="match status" value="1"/>
</dbReference>
<dbReference type="PANTHER" id="PTHR46577:SF2">
    <property type="entry name" value="TRANSCRIPTIONAL REGULATORY PROTEIN"/>
    <property type="match status" value="1"/>
</dbReference>
<dbReference type="Pfam" id="PF00155">
    <property type="entry name" value="Aminotran_1_2"/>
    <property type="match status" value="1"/>
</dbReference>
<dbReference type="GO" id="GO:0008483">
    <property type="term" value="F:transaminase activity"/>
    <property type="evidence" value="ECO:0007669"/>
    <property type="project" value="UniProtKB-KW"/>
</dbReference>
<dbReference type="SUPFAM" id="SSF53383">
    <property type="entry name" value="PLP-dependent transferases"/>
    <property type="match status" value="1"/>
</dbReference>